<protein>
    <recommendedName>
        <fullName evidence="4">G-protein coupled receptors family 1 profile domain-containing protein</fullName>
    </recommendedName>
</protein>
<feature type="transmembrane region" description="Helical" evidence="1">
    <location>
        <begin position="143"/>
        <end position="165"/>
    </location>
</feature>
<evidence type="ECO:0000313" key="2">
    <source>
        <dbReference type="EMBL" id="TDL23326.1"/>
    </source>
</evidence>
<feature type="transmembrane region" description="Helical" evidence="1">
    <location>
        <begin position="192"/>
        <end position="214"/>
    </location>
</feature>
<feature type="transmembrane region" description="Helical" evidence="1">
    <location>
        <begin position="105"/>
        <end position="122"/>
    </location>
</feature>
<dbReference type="STRING" id="50990.A0A4Y7Q7M5"/>
<organism evidence="2 3">
    <name type="scientific">Rickenella mellea</name>
    <dbReference type="NCBI Taxonomy" id="50990"/>
    <lineage>
        <taxon>Eukaryota</taxon>
        <taxon>Fungi</taxon>
        <taxon>Dikarya</taxon>
        <taxon>Basidiomycota</taxon>
        <taxon>Agaricomycotina</taxon>
        <taxon>Agaricomycetes</taxon>
        <taxon>Hymenochaetales</taxon>
        <taxon>Rickenellaceae</taxon>
        <taxon>Rickenella</taxon>
    </lineage>
</organism>
<keyword evidence="1" id="KW-0472">Membrane</keyword>
<keyword evidence="1" id="KW-0812">Transmembrane</keyword>
<feature type="transmembrane region" description="Helical" evidence="1">
    <location>
        <begin position="34"/>
        <end position="56"/>
    </location>
</feature>
<gene>
    <name evidence="2" type="ORF">BD410DRAFT_787673</name>
</gene>
<evidence type="ECO:0000256" key="1">
    <source>
        <dbReference type="SAM" id="Phobius"/>
    </source>
</evidence>
<evidence type="ECO:0000313" key="3">
    <source>
        <dbReference type="Proteomes" id="UP000294933"/>
    </source>
</evidence>
<proteinExistence type="predicted"/>
<accession>A0A4Y7Q7M5</accession>
<dbReference type="AlphaFoldDB" id="A0A4Y7Q7M5"/>
<keyword evidence="1" id="KW-1133">Transmembrane helix</keyword>
<feature type="transmembrane region" description="Helical" evidence="1">
    <location>
        <begin position="235"/>
        <end position="255"/>
    </location>
</feature>
<name>A0A4Y7Q7M5_9AGAM</name>
<keyword evidence="3" id="KW-1185">Reference proteome</keyword>
<feature type="transmembrane region" description="Helical" evidence="1">
    <location>
        <begin position="267"/>
        <end position="287"/>
    </location>
</feature>
<sequence length="340" mass="37460">MSFTRNLASQVTQVAQDADQPNVVGTSSQTDLTIWLFFQIAAGHVLLPILVATFVLAKSVRRHPALINMCITWIISAIASTLLLYAGKQQGPEPSHALCVTQAALLLSVPPMTSMSALALLYSVASTLHSTLQSQQSNSKKNLFVILIAPYIVYFSWIVATAIVASNNLGLVNRERRFFYCSVDFDPISNSMAVFTTIICLAAFCLEIRIGQLLRLDWRGLRNAGVSRTGVDFQLVTRLLIFSLYLFLALIFTAVSIATPKSVFPDMFAATGGLTVFVVFGTQSDVIRAWSFWRKPKQPTKIAYIPREPNMKGATFNIDEDDKTVVGDESRLKHGADVQM</sequence>
<feature type="transmembrane region" description="Helical" evidence="1">
    <location>
        <begin position="65"/>
        <end position="85"/>
    </location>
</feature>
<evidence type="ECO:0008006" key="4">
    <source>
        <dbReference type="Google" id="ProtNLM"/>
    </source>
</evidence>
<dbReference type="OrthoDB" id="3232296at2759"/>
<dbReference type="VEuPathDB" id="FungiDB:BD410DRAFT_787673"/>
<dbReference type="Proteomes" id="UP000294933">
    <property type="component" value="Unassembled WGS sequence"/>
</dbReference>
<dbReference type="EMBL" id="ML170171">
    <property type="protein sequence ID" value="TDL23326.1"/>
    <property type="molecule type" value="Genomic_DNA"/>
</dbReference>
<reference evidence="2 3" key="1">
    <citation type="submission" date="2018-06" db="EMBL/GenBank/DDBJ databases">
        <title>A transcriptomic atlas of mushroom development highlights an independent origin of complex multicellularity.</title>
        <authorList>
            <consortium name="DOE Joint Genome Institute"/>
            <person name="Krizsan K."/>
            <person name="Almasi E."/>
            <person name="Merenyi Z."/>
            <person name="Sahu N."/>
            <person name="Viragh M."/>
            <person name="Koszo T."/>
            <person name="Mondo S."/>
            <person name="Kiss B."/>
            <person name="Balint B."/>
            <person name="Kues U."/>
            <person name="Barry K."/>
            <person name="Hegedus J.C."/>
            <person name="Henrissat B."/>
            <person name="Johnson J."/>
            <person name="Lipzen A."/>
            <person name="Ohm R."/>
            <person name="Nagy I."/>
            <person name="Pangilinan J."/>
            <person name="Yan J."/>
            <person name="Xiong Y."/>
            <person name="Grigoriev I.V."/>
            <person name="Hibbett D.S."/>
            <person name="Nagy L.G."/>
        </authorList>
    </citation>
    <scope>NUCLEOTIDE SEQUENCE [LARGE SCALE GENOMIC DNA]</scope>
    <source>
        <strain evidence="2 3">SZMC22713</strain>
    </source>
</reference>